<protein>
    <submittedName>
        <fullName evidence="2">Uncharacterized protein</fullName>
    </submittedName>
</protein>
<proteinExistence type="predicted"/>
<evidence type="ECO:0000313" key="1">
    <source>
        <dbReference type="EMBL" id="CFR76077.1"/>
    </source>
</evidence>
<organism evidence="2 4">
    <name type="scientific">Mycobacterium tuberculosis</name>
    <dbReference type="NCBI Taxonomy" id="1773"/>
    <lineage>
        <taxon>Bacteria</taxon>
        <taxon>Bacillati</taxon>
        <taxon>Actinomycetota</taxon>
        <taxon>Actinomycetes</taxon>
        <taxon>Mycobacteriales</taxon>
        <taxon>Mycobacteriaceae</taxon>
        <taxon>Mycobacterium</taxon>
        <taxon>Mycobacterium tuberculosis complex</taxon>
    </lineage>
</organism>
<dbReference type="EMBL" id="CNGE01000537">
    <property type="protein sequence ID" value="CKS93896.1"/>
    <property type="molecule type" value="Genomic_DNA"/>
</dbReference>
<evidence type="ECO:0000313" key="4">
    <source>
        <dbReference type="Proteomes" id="UP000048948"/>
    </source>
</evidence>
<name>A0A655AD32_MYCTX</name>
<gene>
    <name evidence="1" type="ORF">ERS007657_01425</name>
    <name evidence="2" type="ORF">ERS027646_02708</name>
</gene>
<dbReference type="Proteomes" id="UP000048948">
    <property type="component" value="Unassembled WGS sequence"/>
</dbReference>
<dbReference type="Proteomes" id="UP000046680">
    <property type="component" value="Unassembled WGS sequence"/>
</dbReference>
<accession>A0A655AD32</accession>
<sequence length="123" mass="13435">MPAGLNAVAGCLESDQPYAWVIEKRMKNTNGIGPATNARDDGVRQPTGLTLDLHTCLHADDSLEIAHHGWKRMRSGRSTKAVVGVVGVGNPIPERLIDGVFERFRARLNRDDFGTQQSHPGHV</sequence>
<dbReference type="EMBL" id="CGCX01000439">
    <property type="protein sequence ID" value="CFR76077.1"/>
    <property type="molecule type" value="Genomic_DNA"/>
</dbReference>
<dbReference type="AlphaFoldDB" id="A0A655AD32"/>
<evidence type="ECO:0000313" key="2">
    <source>
        <dbReference type="EMBL" id="CKS93896.1"/>
    </source>
</evidence>
<evidence type="ECO:0000313" key="3">
    <source>
        <dbReference type="Proteomes" id="UP000046680"/>
    </source>
</evidence>
<reference evidence="3 4" key="1">
    <citation type="submission" date="2015-03" db="EMBL/GenBank/DDBJ databases">
        <authorList>
            <consortium name="Pathogen Informatics"/>
        </authorList>
    </citation>
    <scope>NUCLEOTIDE SEQUENCE [LARGE SCALE GENOMIC DNA]</scope>
    <source>
        <strain evidence="2 4">Bir 172</strain>
        <strain evidence="1 3">C09601061</strain>
    </source>
</reference>